<name>A0A7Z2W0D1_9BURK</name>
<dbReference type="RefSeq" id="WP_170204858.1">
    <property type="nucleotide sequence ID" value="NZ_CP051685.1"/>
</dbReference>
<evidence type="ECO:0000313" key="2">
    <source>
        <dbReference type="EMBL" id="QJE02776.1"/>
    </source>
</evidence>
<reference evidence="2 3" key="1">
    <citation type="submission" date="2020-04" db="EMBL/GenBank/DDBJ databases">
        <title>Genome sequencing of novel species.</title>
        <authorList>
            <person name="Heo J."/>
            <person name="Kim S.-J."/>
            <person name="Kim J.-S."/>
            <person name="Hong S.-B."/>
            <person name="Kwon S.-W."/>
        </authorList>
    </citation>
    <scope>NUCLEOTIDE SEQUENCE [LARGE SCALE GENOMIC DNA]</scope>
    <source>
        <strain evidence="2 3">GN2-R2</strain>
    </source>
</reference>
<evidence type="ECO:0000256" key="1">
    <source>
        <dbReference type="SAM" id="MobiDB-lite"/>
    </source>
</evidence>
<gene>
    <name evidence="2" type="ORF">HH212_24510</name>
</gene>
<dbReference type="EMBL" id="CP051685">
    <property type="protein sequence ID" value="QJE02776.1"/>
    <property type="molecule type" value="Genomic_DNA"/>
</dbReference>
<protein>
    <submittedName>
        <fullName evidence="2">Uncharacterized protein</fullName>
    </submittedName>
</protein>
<feature type="region of interest" description="Disordered" evidence="1">
    <location>
        <begin position="62"/>
        <end position="152"/>
    </location>
</feature>
<proteinExistence type="predicted"/>
<organism evidence="2 3">
    <name type="scientific">Massilia forsythiae</name>
    <dbReference type="NCBI Taxonomy" id="2728020"/>
    <lineage>
        <taxon>Bacteria</taxon>
        <taxon>Pseudomonadati</taxon>
        <taxon>Pseudomonadota</taxon>
        <taxon>Betaproteobacteria</taxon>
        <taxon>Burkholderiales</taxon>
        <taxon>Oxalobacteraceae</taxon>
        <taxon>Telluria group</taxon>
        <taxon>Massilia</taxon>
    </lineage>
</organism>
<keyword evidence="3" id="KW-1185">Reference proteome</keyword>
<dbReference type="KEGG" id="mfy:HH212_24510"/>
<dbReference type="AlphaFoldDB" id="A0A7Z2W0D1"/>
<evidence type="ECO:0000313" key="3">
    <source>
        <dbReference type="Proteomes" id="UP000502415"/>
    </source>
</evidence>
<dbReference type="Proteomes" id="UP000502415">
    <property type="component" value="Chromosome"/>
</dbReference>
<sequence>MTTLTFALPAAASGRRWGWGWGISLLVHAGLLGWLLQARPPLPPPVTETRIEFVLVPPRVTDTGAPLASAPDAVRERPAAAAPATPPRPARMARRAAPVVTPKPSTPAASAPDIAAIAVDTPSSTDTPTAAAPPMPAAEDAPGAAARDESSAPRFDIAAARRAARQGGRQDKNLVALPEHTPNVVLQREREEKAQQAMERARRGDCRTAYAGLSLLAVIPLVIDTVRDKGCKW</sequence>
<accession>A0A7Z2W0D1</accession>
<feature type="compositionally biased region" description="Low complexity" evidence="1">
    <location>
        <begin position="95"/>
        <end position="130"/>
    </location>
</feature>